<gene>
    <name evidence="1" type="ORF">LFW2832_01118</name>
</gene>
<protein>
    <submittedName>
        <fullName evidence="1">Uncharacterized protein</fullName>
    </submittedName>
</protein>
<comment type="caution">
    <text evidence="1">The sequence shown here is derived from an EMBL/GenBank/DDBJ whole genome shotgun (WGS) entry which is preliminary data.</text>
</comment>
<organism evidence="1 2">
    <name type="scientific">Candidatus Bilamarchaeum dharawalense</name>
    <dbReference type="NCBI Taxonomy" id="2885759"/>
    <lineage>
        <taxon>Archaea</taxon>
        <taxon>Candidatus Micrarchaeota</taxon>
        <taxon>Candidatus Micrarchaeia</taxon>
        <taxon>Candidatus Anstonellales</taxon>
        <taxon>Candidatus Bilamarchaeaceae</taxon>
        <taxon>Candidatus Bilamarchaeum</taxon>
    </lineage>
</organism>
<sequence>MEIRREVLLIIFLLLIIAVLVKLVEFFQVGVFESDASKFVREDLRSKYPTADIDIMTMTPMESGKYLEVKAKVTLGADTPCPERTHIFYNYPAQNFVPQTPEVITSNCVVCVVGLCTIAFPEEAIIASHTLPGTGDISNYILSNTNAMPTVKEKSDSWEVSWDSQTATYSYVVDIHRNGTILDVTPISK</sequence>
<proteinExistence type="predicted"/>
<accession>A0A5E4LUQ2</accession>
<name>A0A5E4LUQ2_9ARCH</name>
<evidence type="ECO:0000313" key="2">
    <source>
        <dbReference type="Proteomes" id="UP000789941"/>
    </source>
</evidence>
<dbReference type="AlphaFoldDB" id="A0A5E4LUQ2"/>
<dbReference type="EMBL" id="CABMJJ010000011">
    <property type="protein sequence ID" value="VVC04798.1"/>
    <property type="molecule type" value="Genomic_DNA"/>
</dbReference>
<dbReference type="Proteomes" id="UP000789941">
    <property type="component" value="Unassembled WGS sequence"/>
</dbReference>
<reference evidence="1 2" key="1">
    <citation type="submission" date="2019-08" db="EMBL/GenBank/DDBJ databases">
        <authorList>
            <person name="Vazquez-Campos X."/>
        </authorList>
    </citation>
    <scope>NUCLEOTIDE SEQUENCE [LARGE SCALE GENOMIC DNA]</scope>
    <source>
        <strain evidence="1">LFW-283_2</strain>
    </source>
</reference>
<evidence type="ECO:0000313" key="1">
    <source>
        <dbReference type="EMBL" id="VVC04798.1"/>
    </source>
</evidence>